<dbReference type="InterPro" id="IPR010178">
    <property type="entry name" value="Lit"/>
</dbReference>
<dbReference type="EMBL" id="DVIQ01000059">
    <property type="protein sequence ID" value="HIS31855.1"/>
    <property type="molecule type" value="Genomic_DNA"/>
</dbReference>
<accession>A0A9D1ET91</accession>
<dbReference type="NCBIfam" id="TIGR01906">
    <property type="entry name" value="integ_TIGR01906"/>
    <property type="match status" value="1"/>
</dbReference>
<reference evidence="2" key="2">
    <citation type="journal article" date="2021" name="PeerJ">
        <title>Extensive microbial diversity within the chicken gut microbiome revealed by metagenomics and culture.</title>
        <authorList>
            <person name="Gilroy R."/>
            <person name="Ravi A."/>
            <person name="Getino M."/>
            <person name="Pursley I."/>
            <person name="Horton D.L."/>
            <person name="Alikhan N.F."/>
            <person name="Baker D."/>
            <person name="Gharbi K."/>
            <person name="Hall N."/>
            <person name="Watson M."/>
            <person name="Adriaenssens E.M."/>
            <person name="Foster-Nyarko E."/>
            <person name="Jarju S."/>
            <person name="Secka A."/>
            <person name="Antonio M."/>
            <person name="Oren A."/>
            <person name="Chaudhuri R.R."/>
            <person name="La Ragione R."/>
            <person name="Hildebrand F."/>
            <person name="Pallen M.J."/>
        </authorList>
    </citation>
    <scope>NUCLEOTIDE SEQUENCE</scope>
    <source>
        <strain evidence="2">CHK190-19873</strain>
    </source>
</reference>
<feature type="transmembrane region" description="Helical" evidence="1">
    <location>
        <begin position="12"/>
        <end position="33"/>
    </location>
</feature>
<evidence type="ECO:0000313" key="3">
    <source>
        <dbReference type="Proteomes" id="UP000823935"/>
    </source>
</evidence>
<sequence length="218" mass="24789">MKPTISKRFSLPAVFFGLCGMVFFLSLSVTLTLNARFLYYMDIDALAADTGMKAAEIRENYGALIDYNSITGPEILTFPTLPMSETGRVHFEEVKVLFVGLEYACIVSGLLFAAGAVWLLKKKKDPRFLFYAWLFGTVIPALAALLAAVNWDWFFTAFHHVMFRNNYWIFDASTDPIILLLPDTYFLKCLVVIIVLMLLFVQGCGLLYRRLRPRRNPA</sequence>
<dbReference type="Proteomes" id="UP000823935">
    <property type="component" value="Unassembled WGS sequence"/>
</dbReference>
<proteinExistence type="predicted"/>
<evidence type="ECO:0000256" key="1">
    <source>
        <dbReference type="SAM" id="Phobius"/>
    </source>
</evidence>
<feature type="transmembrane region" description="Helical" evidence="1">
    <location>
        <begin position="96"/>
        <end position="119"/>
    </location>
</feature>
<protein>
    <submittedName>
        <fullName evidence="2">TIGR01906 family membrane protein</fullName>
    </submittedName>
</protein>
<dbReference type="AlphaFoldDB" id="A0A9D1ET91"/>
<feature type="transmembrane region" description="Helical" evidence="1">
    <location>
        <begin position="128"/>
        <end position="149"/>
    </location>
</feature>
<dbReference type="Pfam" id="PF07314">
    <property type="entry name" value="Lit"/>
    <property type="match status" value="1"/>
</dbReference>
<feature type="transmembrane region" description="Helical" evidence="1">
    <location>
        <begin position="185"/>
        <end position="208"/>
    </location>
</feature>
<keyword evidence="1" id="KW-1133">Transmembrane helix</keyword>
<evidence type="ECO:0000313" key="2">
    <source>
        <dbReference type="EMBL" id="HIS31855.1"/>
    </source>
</evidence>
<comment type="caution">
    <text evidence="2">The sequence shown here is derived from an EMBL/GenBank/DDBJ whole genome shotgun (WGS) entry which is preliminary data.</text>
</comment>
<organism evidence="2 3">
    <name type="scientific">Candidatus Limivivens intestinipullorum</name>
    <dbReference type="NCBI Taxonomy" id="2840858"/>
    <lineage>
        <taxon>Bacteria</taxon>
        <taxon>Bacillati</taxon>
        <taxon>Bacillota</taxon>
        <taxon>Clostridia</taxon>
        <taxon>Lachnospirales</taxon>
        <taxon>Lachnospiraceae</taxon>
        <taxon>Lachnospiraceae incertae sedis</taxon>
        <taxon>Candidatus Limivivens</taxon>
    </lineage>
</organism>
<keyword evidence="1" id="KW-0472">Membrane</keyword>
<reference evidence="2" key="1">
    <citation type="submission" date="2020-10" db="EMBL/GenBank/DDBJ databases">
        <authorList>
            <person name="Gilroy R."/>
        </authorList>
    </citation>
    <scope>NUCLEOTIDE SEQUENCE</scope>
    <source>
        <strain evidence="2">CHK190-19873</strain>
    </source>
</reference>
<gene>
    <name evidence="2" type="ORF">IAB44_09970</name>
</gene>
<name>A0A9D1ET91_9FIRM</name>
<keyword evidence="1" id="KW-0812">Transmembrane</keyword>